<dbReference type="RefSeq" id="WP_015610843.1">
    <property type="nucleotide sequence ID" value="NC_021177.1"/>
</dbReference>
<proteinExistence type="predicted"/>
<evidence type="ECO:0000313" key="3">
    <source>
        <dbReference type="Proteomes" id="UP000013304"/>
    </source>
</evidence>
<evidence type="ECO:0000256" key="1">
    <source>
        <dbReference type="SAM" id="MobiDB-lite"/>
    </source>
</evidence>
<dbReference type="EMBL" id="CP005080">
    <property type="protein sequence ID" value="AGK79520.1"/>
    <property type="molecule type" value="Genomic_DNA"/>
</dbReference>
<dbReference type="HOGENOM" id="CLU_143553_1_0_11"/>
<dbReference type="OrthoDB" id="4325586at2"/>
<name>N0CV14_STRMI</name>
<dbReference type="KEGG" id="sfi:SFUL_4624"/>
<gene>
    <name evidence="2" type="ORF">SFUL_4624</name>
</gene>
<reference evidence="2 3" key="1">
    <citation type="submission" date="2013-04" db="EMBL/GenBank/DDBJ databases">
        <title>Complete genome sequence of Streptomyces fulvissimus.</title>
        <authorList>
            <person name="Myronovskyi M."/>
            <person name="Tokovenko B."/>
            <person name="Manderscheid N."/>
            <person name="Petzke L."/>
            <person name="Luzhetskyy A."/>
        </authorList>
    </citation>
    <scope>NUCLEOTIDE SEQUENCE [LARGE SCALE GENOMIC DNA]</scope>
    <source>
        <strain evidence="2 3">DSM 40593</strain>
    </source>
</reference>
<dbReference type="PATRIC" id="fig|1303692.3.peg.4637"/>
<dbReference type="Proteomes" id="UP000013304">
    <property type="component" value="Chromosome"/>
</dbReference>
<organism evidence="2 3">
    <name type="scientific">Streptomyces microflavus DSM 40593</name>
    <dbReference type="NCBI Taxonomy" id="1303692"/>
    <lineage>
        <taxon>Bacteria</taxon>
        <taxon>Bacillati</taxon>
        <taxon>Actinomycetota</taxon>
        <taxon>Actinomycetes</taxon>
        <taxon>Kitasatosporales</taxon>
        <taxon>Streptomycetaceae</taxon>
        <taxon>Streptomyces</taxon>
    </lineage>
</organism>
<dbReference type="AlphaFoldDB" id="N0CV14"/>
<sequence length="136" mass="13639">MTPGPTPGPTSGPTPDGRQPQRTVHIGSVTGSAFAVGDHNTVTQHQHAGPADESQAELLRAVQELRADLARFVASDTTEVLDAELVSVADEIETAGGAAPGRLARLQEALTAAGALTGTLASGVAVAEALRALLGG</sequence>
<evidence type="ECO:0000313" key="2">
    <source>
        <dbReference type="EMBL" id="AGK79520.1"/>
    </source>
</evidence>
<dbReference type="eggNOG" id="ENOG502ZV3W">
    <property type="taxonomic scope" value="Bacteria"/>
</dbReference>
<feature type="compositionally biased region" description="Pro residues" evidence="1">
    <location>
        <begin position="1"/>
        <end position="12"/>
    </location>
</feature>
<protein>
    <submittedName>
        <fullName evidence="2">Uncharacterized protein</fullName>
    </submittedName>
</protein>
<feature type="region of interest" description="Disordered" evidence="1">
    <location>
        <begin position="1"/>
        <end position="23"/>
    </location>
</feature>
<accession>N0CV14</accession>